<gene>
    <name evidence="1" type="ORF">GQR91_07575</name>
    <name evidence="2" type="ORF">SAMN05216557_103309</name>
</gene>
<evidence type="ECO:0000313" key="2">
    <source>
        <dbReference type="EMBL" id="SDF42357.1"/>
    </source>
</evidence>
<dbReference type="Proteomes" id="UP000436801">
    <property type="component" value="Unassembled WGS sequence"/>
</dbReference>
<reference evidence="1 4" key="2">
    <citation type="submission" date="2019-12" db="EMBL/GenBank/DDBJ databases">
        <authorList>
            <person name="Zheng J."/>
        </authorList>
    </citation>
    <scope>NUCLEOTIDE SEQUENCE [LARGE SCALE GENOMIC DNA]</scope>
    <source>
        <strain evidence="1 4">DSM 27347</strain>
    </source>
</reference>
<accession>A0A1G7KYM4</accession>
<name>A0A1G7KYM4_9SPHN</name>
<evidence type="ECO:0000313" key="3">
    <source>
        <dbReference type="Proteomes" id="UP000323502"/>
    </source>
</evidence>
<keyword evidence="3" id="KW-1185">Reference proteome</keyword>
<organism evidence="2 3">
    <name type="scientific">Sphingomonas carotinifaciens</name>
    <dbReference type="NCBI Taxonomy" id="1166323"/>
    <lineage>
        <taxon>Bacteria</taxon>
        <taxon>Pseudomonadati</taxon>
        <taxon>Pseudomonadota</taxon>
        <taxon>Alphaproteobacteria</taxon>
        <taxon>Sphingomonadales</taxon>
        <taxon>Sphingomonadaceae</taxon>
        <taxon>Sphingomonas</taxon>
    </lineage>
</organism>
<evidence type="ECO:0000313" key="4">
    <source>
        <dbReference type="Proteomes" id="UP000436801"/>
    </source>
</evidence>
<protein>
    <submittedName>
        <fullName evidence="2">Uncharacterized protein</fullName>
    </submittedName>
</protein>
<sequence length="169" mass="18729">MSGPAYDTMRRGTRFLAAIAAGTAFGTPWPTGHGGRVRALYLGNCLRELDRFLHVLMDEIAGGEPIRPLSLHHTTANKLGGHAHARWDMAADQARLNALCRSRTCLFHHDGWVRRPDLPRGRWMTAGWPAPASTTLRRYAVGEHLHLSGADLADTCAFYQHLADRLVRA</sequence>
<evidence type="ECO:0000313" key="1">
    <source>
        <dbReference type="EMBL" id="MWC43515.1"/>
    </source>
</evidence>
<reference evidence="2 3" key="1">
    <citation type="submission" date="2016-10" db="EMBL/GenBank/DDBJ databases">
        <authorList>
            <person name="Varghese N."/>
            <person name="Submissions S."/>
        </authorList>
    </citation>
    <scope>NUCLEOTIDE SEQUENCE [LARGE SCALE GENOMIC DNA]</scope>
    <source>
        <strain evidence="2 3">S7-754</strain>
    </source>
</reference>
<dbReference type="EMBL" id="WSUT01000005">
    <property type="protein sequence ID" value="MWC43515.1"/>
    <property type="molecule type" value="Genomic_DNA"/>
</dbReference>
<dbReference type="OrthoDB" id="7471908at2"/>
<dbReference type="AlphaFoldDB" id="A0A1G7KYM4"/>
<dbReference type="RefSeq" id="WP_149682228.1">
    <property type="nucleotide sequence ID" value="NZ_FNBI01000003.1"/>
</dbReference>
<dbReference type="Proteomes" id="UP000323502">
    <property type="component" value="Unassembled WGS sequence"/>
</dbReference>
<dbReference type="EMBL" id="FNBI01000003">
    <property type="protein sequence ID" value="SDF42357.1"/>
    <property type="molecule type" value="Genomic_DNA"/>
</dbReference>
<proteinExistence type="predicted"/>